<dbReference type="RefSeq" id="XP_067545461.1">
    <property type="nucleotide sequence ID" value="XM_067687753.1"/>
</dbReference>
<protein>
    <submittedName>
        <fullName evidence="2">Uncharacterized protein</fullName>
    </submittedName>
</protein>
<dbReference type="OrthoDB" id="2194346at2759"/>
<evidence type="ECO:0000313" key="2">
    <source>
        <dbReference type="EMBL" id="OAG31860.1"/>
    </source>
</evidence>
<evidence type="ECO:0000256" key="1">
    <source>
        <dbReference type="SAM" id="Phobius"/>
    </source>
</evidence>
<feature type="transmembrane region" description="Helical" evidence="1">
    <location>
        <begin position="211"/>
        <end position="235"/>
    </location>
</feature>
<organism evidence="2 3">
    <name type="scientific">Nematocida displodere</name>
    <dbReference type="NCBI Taxonomy" id="1805483"/>
    <lineage>
        <taxon>Eukaryota</taxon>
        <taxon>Fungi</taxon>
        <taxon>Fungi incertae sedis</taxon>
        <taxon>Microsporidia</taxon>
        <taxon>Nematocida</taxon>
    </lineage>
</organism>
<dbReference type="Proteomes" id="UP000185944">
    <property type="component" value="Unassembled WGS sequence"/>
</dbReference>
<dbReference type="AlphaFoldDB" id="A0A177EKH3"/>
<name>A0A177EKH3_9MICR</name>
<keyword evidence="1" id="KW-1133">Transmembrane helix</keyword>
<keyword evidence="1" id="KW-0812">Transmembrane</keyword>
<dbReference type="EMBL" id="LTDL01000014">
    <property type="protein sequence ID" value="OAG31860.1"/>
    <property type="molecule type" value="Genomic_DNA"/>
</dbReference>
<dbReference type="GeneID" id="93646685"/>
<dbReference type="VEuPathDB" id="MicrosporidiaDB:NEDG_00335"/>
<keyword evidence="3" id="KW-1185">Reference proteome</keyword>
<reference evidence="2 3" key="1">
    <citation type="submission" date="2016-02" db="EMBL/GenBank/DDBJ databases">
        <title>Discovery of a natural microsporidian pathogen with a broad tissue tropism in Caenorhabditis elegans.</title>
        <authorList>
            <person name="Luallen R.J."/>
            <person name="Reinke A.W."/>
            <person name="Tong L."/>
            <person name="Botts M.R."/>
            <person name="Felix M.-A."/>
            <person name="Troemel E.R."/>
        </authorList>
    </citation>
    <scope>NUCLEOTIDE SEQUENCE [LARGE SCALE GENOMIC DNA]</scope>
    <source>
        <strain evidence="2 3">JUm2807</strain>
    </source>
</reference>
<proteinExistence type="predicted"/>
<accession>A0A177EKH3</accession>
<sequence>MDIWSGGKKTVVVIEGFKPDRATYLGGLFRSFFEHLNILVQHVNLEGLALSLMNPQYKGVVPSELQCREVFKHLVGMVAEEENFVFICDTHTEPFERREGYFSSEYSVETNSIFVVETSKVPEIRENLGIKTTEPHIVEITEKLSKVSVGTGLSQTLSSASAIKKRSLRLKSRYVERVSVLLSDLRKRMVLYRRLKLSQGIYLQSRYSTLYLLHTGYTIFFIQSSAILLLISKILTRSTLKKKWSIYFCTHHRVFSGEKRKDGGRMLKSELKFKRELKQFCEREKISLVLYAGGDLARETLSCITAIPKIEVSALSMSSEERERDMVESFLLLEGLDKTLVLSTPLAVKTLISHLKRKETEDAQKQAIPLHAVVKVTVKGTEVSEKRYFITRAE</sequence>
<keyword evidence="1" id="KW-0472">Membrane</keyword>
<evidence type="ECO:0000313" key="3">
    <source>
        <dbReference type="Proteomes" id="UP000185944"/>
    </source>
</evidence>
<gene>
    <name evidence="2" type="ORF">NEDG_00335</name>
</gene>
<comment type="caution">
    <text evidence="2">The sequence shown here is derived from an EMBL/GenBank/DDBJ whole genome shotgun (WGS) entry which is preliminary data.</text>
</comment>